<dbReference type="CDD" id="cd04301">
    <property type="entry name" value="NAT_SF"/>
    <property type="match status" value="1"/>
</dbReference>
<reference evidence="3" key="1">
    <citation type="submission" date="2016-10" db="EMBL/GenBank/DDBJ databases">
        <authorList>
            <person name="Varghese N."/>
            <person name="Submissions S."/>
        </authorList>
    </citation>
    <scope>NUCLEOTIDE SEQUENCE [LARGE SCALE GENOMIC DNA]</scope>
    <source>
        <strain evidence="3">Gh-105</strain>
    </source>
</reference>
<dbReference type="EMBL" id="FOPM01000001">
    <property type="protein sequence ID" value="SFG25690.1"/>
    <property type="molecule type" value="Genomic_DNA"/>
</dbReference>
<dbReference type="GO" id="GO:0016747">
    <property type="term" value="F:acyltransferase activity, transferring groups other than amino-acyl groups"/>
    <property type="evidence" value="ECO:0007669"/>
    <property type="project" value="InterPro"/>
</dbReference>
<organism evidence="2 3">
    <name type="scientific">Methylobacterium gossipiicola</name>
    <dbReference type="NCBI Taxonomy" id="582675"/>
    <lineage>
        <taxon>Bacteria</taxon>
        <taxon>Pseudomonadati</taxon>
        <taxon>Pseudomonadota</taxon>
        <taxon>Alphaproteobacteria</taxon>
        <taxon>Hyphomicrobiales</taxon>
        <taxon>Methylobacteriaceae</taxon>
        <taxon>Methylobacterium</taxon>
    </lineage>
</organism>
<dbReference type="Proteomes" id="UP000199229">
    <property type="component" value="Unassembled WGS sequence"/>
</dbReference>
<dbReference type="InterPro" id="IPR016181">
    <property type="entry name" value="Acyl_CoA_acyltransferase"/>
</dbReference>
<proteinExistence type="predicted"/>
<evidence type="ECO:0000313" key="3">
    <source>
        <dbReference type="Proteomes" id="UP000199229"/>
    </source>
</evidence>
<keyword evidence="3" id="KW-1185">Reference proteome</keyword>
<dbReference type="SUPFAM" id="SSF55729">
    <property type="entry name" value="Acyl-CoA N-acyltransferases (Nat)"/>
    <property type="match status" value="1"/>
</dbReference>
<sequence>MYRHGSPVGLLDIIAHYPAPNVAFIGLLAVRESLHGIGLGRALYDRAEHLIRTDLRATTVRIAVIETNPACGFWRRMGFRTTGEVKRYEGRAVTSHAILMEKPLASASE</sequence>
<accession>A0A1I2QCL5</accession>
<protein>
    <submittedName>
        <fullName evidence="2">Acetyltransferase (GNAT) domain-containing protein</fullName>
    </submittedName>
</protein>
<dbReference type="AlphaFoldDB" id="A0A1I2QCL5"/>
<dbReference type="Pfam" id="PF00583">
    <property type="entry name" value="Acetyltransf_1"/>
    <property type="match status" value="1"/>
</dbReference>
<dbReference type="InterPro" id="IPR000182">
    <property type="entry name" value="GNAT_dom"/>
</dbReference>
<gene>
    <name evidence="2" type="ORF">SAMN05192565_10131</name>
</gene>
<evidence type="ECO:0000313" key="2">
    <source>
        <dbReference type="EMBL" id="SFG25690.1"/>
    </source>
</evidence>
<name>A0A1I2QCL5_9HYPH</name>
<feature type="domain" description="N-acetyltransferase" evidence="1">
    <location>
        <begin position="1"/>
        <end position="105"/>
    </location>
</feature>
<dbReference type="PROSITE" id="PS51186">
    <property type="entry name" value="GNAT"/>
    <property type="match status" value="1"/>
</dbReference>
<keyword evidence="2" id="KW-0808">Transferase</keyword>
<dbReference type="Gene3D" id="3.40.630.30">
    <property type="match status" value="1"/>
</dbReference>
<dbReference type="STRING" id="582675.SAMN05192565_10131"/>
<evidence type="ECO:0000259" key="1">
    <source>
        <dbReference type="PROSITE" id="PS51186"/>
    </source>
</evidence>